<organism evidence="1 2">
    <name type="scientific">Saprolegnia diclina (strain VS20)</name>
    <dbReference type="NCBI Taxonomy" id="1156394"/>
    <lineage>
        <taxon>Eukaryota</taxon>
        <taxon>Sar</taxon>
        <taxon>Stramenopiles</taxon>
        <taxon>Oomycota</taxon>
        <taxon>Saprolegniomycetes</taxon>
        <taxon>Saprolegniales</taxon>
        <taxon>Saprolegniaceae</taxon>
        <taxon>Saprolegnia</taxon>
    </lineage>
</organism>
<reference evidence="1 2" key="1">
    <citation type="submission" date="2012-04" db="EMBL/GenBank/DDBJ databases">
        <title>The Genome Sequence of Saprolegnia declina VS20.</title>
        <authorList>
            <consortium name="The Broad Institute Genome Sequencing Platform"/>
            <person name="Russ C."/>
            <person name="Nusbaum C."/>
            <person name="Tyler B."/>
            <person name="van West P."/>
            <person name="Dieguez-Uribeondo J."/>
            <person name="de Bruijn I."/>
            <person name="Tripathy S."/>
            <person name="Jiang R."/>
            <person name="Young S.K."/>
            <person name="Zeng Q."/>
            <person name="Gargeya S."/>
            <person name="Fitzgerald M."/>
            <person name="Haas B."/>
            <person name="Abouelleil A."/>
            <person name="Alvarado L."/>
            <person name="Arachchi H.M."/>
            <person name="Berlin A."/>
            <person name="Chapman S.B."/>
            <person name="Goldberg J."/>
            <person name="Griggs A."/>
            <person name="Gujja S."/>
            <person name="Hansen M."/>
            <person name="Howarth C."/>
            <person name="Imamovic A."/>
            <person name="Larimer J."/>
            <person name="McCowen C."/>
            <person name="Montmayeur A."/>
            <person name="Murphy C."/>
            <person name="Neiman D."/>
            <person name="Pearson M."/>
            <person name="Priest M."/>
            <person name="Roberts A."/>
            <person name="Saif S."/>
            <person name="Shea T."/>
            <person name="Sisk P."/>
            <person name="Sykes S."/>
            <person name="Wortman J."/>
            <person name="Nusbaum C."/>
            <person name="Birren B."/>
        </authorList>
    </citation>
    <scope>NUCLEOTIDE SEQUENCE [LARGE SCALE GENOMIC DNA]</scope>
    <source>
        <strain evidence="1 2">VS20</strain>
    </source>
</reference>
<proteinExistence type="predicted"/>
<dbReference type="eggNOG" id="ENOG502SWWC">
    <property type="taxonomic scope" value="Eukaryota"/>
</dbReference>
<dbReference type="OMA" id="AQPENWD"/>
<protein>
    <submittedName>
        <fullName evidence="1">Uncharacterized protein</fullName>
    </submittedName>
</protein>
<dbReference type="AlphaFoldDB" id="T0QH81"/>
<dbReference type="RefSeq" id="XP_008612413.1">
    <property type="nucleotide sequence ID" value="XM_008614191.1"/>
</dbReference>
<dbReference type="EMBL" id="JH767156">
    <property type="protein sequence ID" value="EQC34101.1"/>
    <property type="molecule type" value="Genomic_DNA"/>
</dbReference>
<evidence type="ECO:0000313" key="1">
    <source>
        <dbReference type="EMBL" id="EQC34101.1"/>
    </source>
</evidence>
<dbReference type="GeneID" id="19949037"/>
<evidence type="ECO:0000313" key="2">
    <source>
        <dbReference type="Proteomes" id="UP000030762"/>
    </source>
</evidence>
<dbReference type="OrthoDB" id="72726at2759"/>
<accession>T0QH81</accession>
<dbReference type="InParanoid" id="T0QH81"/>
<name>T0QH81_SAPDV</name>
<sequence>MHLLQPPSLLSLPTDVRGHIYGFLLSARLGFRPSASSSTNPLAWVGTCRAMYDDVQAMELTELAMDFATTQAFLDTMSRLPQRLMRQLKNVRMIGYLLPLNPDTQAFAHPADAINFFPALQLDSMVVEDYFHSPKSASDDYLSHEMTRHQVSYLLATDGWKSLQYVSYSTGFLSLAGASQVGMWDKFLKDMYGQDASVTVYVAKEAHAAPDAYRLLRNDPARVLDDLTDFEHWAPEMAQKAPSRPREVRLIAKRGATKPLVQTCKTLDIASDAFQQQYLWATTIADDARSAY</sequence>
<dbReference type="Proteomes" id="UP000030762">
    <property type="component" value="Unassembled WGS sequence"/>
</dbReference>
<gene>
    <name evidence="1" type="ORF">SDRG_08310</name>
</gene>
<keyword evidence="2" id="KW-1185">Reference proteome</keyword>
<dbReference type="VEuPathDB" id="FungiDB:SDRG_08310"/>